<dbReference type="PANTHER" id="PTHR43791:SF36">
    <property type="entry name" value="TRANSPORTER, PUTATIVE (AFU_ORTHOLOGUE AFUA_6G08340)-RELATED"/>
    <property type="match status" value="1"/>
</dbReference>
<dbReference type="EMBL" id="KN832879">
    <property type="protein sequence ID" value="KIM99109.1"/>
    <property type="molecule type" value="Genomic_DNA"/>
</dbReference>
<evidence type="ECO:0000256" key="3">
    <source>
        <dbReference type="ARBA" id="ARBA00022692"/>
    </source>
</evidence>
<dbReference type="GO" id="GO:0016020">
    <property type="term" value="C:membrane"/>
    <property type="evidence" value="ECO:0007669"/>
    <property type="project" value="UniProtKB-SubCell"/>
</dbReference>
<evidence type="ECO:0008006" key="9">
    <source>
        <dbReference type="Google" id="ProtNLM"/>
    </source>
</evidence>
<dbReference type="SUPFAM" id="SSF103473">
    <property type="entry name" value="MFS general substrate transporter"/>
    <property type="match status" value="1"/>
</dbReference>
<feature type="transmembrane region" description="Helical" evidence="6">
    <location>
        <begin position="131"/>
        <end position="149"/>
    </location>
</feature>
<protein>
    <recommendedName>
        <fullName evidence="9">Major facilitator superfamily (MFS) profile domain-containing protein</fullName>
    </recommendedName>
</protein>
<feature type="transmembrane region" description="Helical" evidence="6">
    <location>
        <begin position="250"/>
        <end position="271"/>
    </location>
</feature>
<dbReference type="OrthoDB" id="2985014at2759"/>
<dbReference type="Pfam" id="PF07690">
    <property type="entry name" value="MFS_1"/>
    <property type="match status" value="1"/>
</dbReference>
<keyword evidence="3 6" id="KW-0812">Transmembrane</keyword>
<feature type="transmembrane region" description="Helical" evidence="6">
    <location>
        <begin position="68"/>
        <end position="86"/>
    </location>
</feature>
<evidence type="ECO:0000256" key="5">
    <source>
        <dbReference type="ARBA" id="ARBA00023136"/>
    </source>
</evidence>
<evidence type="ECO:0000313" key="7">
    <source>
        <dbReference type="EMBL" id="KIM99109.1"/>
    </source>
</evidence>
<sequence>MEETYDAQEKRLLLKLDINVLGYVFGAYLLAYMDQGSIGNANMAGMSADVGIEDNQYQWLLTIFPARYYVPTVFCIWGIPAGLCGAAQNSGGMLALRLLLGIFESSYSPELAYFFSFFYYQKDMARRLGCYVSIAPLAASFAGAFAYFVTVHRHAIAGWCALFLVEGLPAVAVGLFGYYWFPSNALDFRFLTETERNIAKTRTVRQNWLTTIMYFLFNVGYSSLPIYVPAILTGMGFTSIRAQDRYQLRGIFLAMCSGTGAVGYLLLILVKKVAVKYFALFLVTGGLYPCIGLVLSWVSNNNGSDSKRSAAFILMNFVGQL</sequence>
<comment type="subcellular location">
    <subcellularLocation>
        <location evidence="1">Membrane</location>
        <topology evidence="1">Multi-pass membrane protein</topology>
    </subcellularLocation>
</comment>
<evidence type="ECO:0000256" key="1">
    <source>
        <dbReference type="ARBA" id="ARBA00004141"/>
    </source>
</evidence>
<reference evidence="8" key="2">
    <citation type="submission" date="2015-01" db="EMBL/GenBank/DDBJ databases">
        <title>Evolutionary Origins and Diversification of the Mycorrhizal Mutualists.</title>
        <authorList>
            <consortium name="DOE Joint Genome Institute"/>
            <consortium name="Mycorrhizal Genomics Consortium"/>
            <person name="Kohler A."/>
            <person name="Kuo A."/>
            <person name="Nagy L.G."/>
            <person name="Floudas D."/>
            <person name="Copeland A."/>
            <person name="Barry K.W."/>
            <person name="Cichocki N."/>
            <person name="Veneault-Fourrey C."/>
            <person name="LaButti K."/>
            <person name="Lindquist E.A."/>
            <person name="Lipzen A."/>
            <person name="Lundell T."/>
            <person name="Morin E."/>
            <person name="Murat C."/>
            <person name="Riley R."/>
            <person name="Ohm R."/>
            <person name="Sun H."/>
            <person name="Tunlid A."/>
            <person name="Henrissat B."/>
            <person name="Grigoriev I.V."/>
            <person name="Hibbett D.S."/>
            <person name="Martin F."/>
        </authorList>
    </citation>
    <scope>NUCLEOTIDE SEQUENCE [LARGE SCALE GENOMIC DNA]</scope>
    <source>
        <strain evidence="8">Zn</strain>
    </source>
</reference>
<proteinExistence type="predicted"/>
<dbReference type="InParanoid" id="A0A0C3H7B3"/>
<evidence type="ECO:0000256" key="2">
    <source>
        <dbReference type="ARBA" id="ARBA00022448"/>
    </source>
</evidence>
<organism evidence="7 8">
    <name type="scientific">Oidiodendron maius (strain Zn)</name>
    <dbReference type="NCBI Taxonomy" id="913774"/>
    <lineage>
        <taxon>Eukaryota</taxon>
        <taxon>Fungi</taxon>
        <taxon>Dikarya</taxon>
        <taxon>Ascomycota</taxon>
        <taxon>Pezizomycotina</taxon>
        <taxon>Leotiomycetes</taxon>
        <taxon>Leotiomycetes incertae sedis</taxon>
        <taxon>Myxotrichaceae</taxon>
        <taxon>Oidiodendron</taxon>
    </lineage>
</organism>
<dbReference type="STRING" id="913774.A0A0C3H7B3"/>
<dbReference type="Proteomes" id="UP000054321">
    <property type="component" value="Unassembled WGS sequence"/>
</dbReference>
<feature type="transmembrane region" description="Helical" evidence="6">
    <location>
        <begin position="277"/>
        <end position="298"/>
    </location>
</feature>
<keyword evidence="4 6" id="KW-1133">Transmembrane helix</keyword>
<dbReference type="GO" id="GO:0022857">
    <property type="term" value="F:transmembrane transporter activity"/>
    <property type="evidence" value="ECO:0007669"/>
    <property type="project" value="InterPro"/>
</dbReference>
<dbReference type="PANTHER" id="PTHR43791">
    <property type="entry name" value="PERMEASE-RELATED"/>
    <property type="match status" value="1"/>
</dbReference>
<dbReference type="HOGENOM" id="CLU_001265_0_1_1"/>
<reference evidence="7 8" key="1">
    <citation type="submission" date="2014-04" db="EMBL/GenBank/DDBJ databases">
        <authorList>
            <consortium name="DOE Joint Genome Institute"/>
            <person name="Kuo A."/>
            <person name="Martino E."/>
            <person name="Perotto S."/>
            <person name="Kohler A."/>
            <person name="Nagy L.G."/>
            <person name="Floudas D."/>
            <person name="Copeland A."/>
            <person name="Barry K.W."/>
            <person name="Cichocki N."/>
            <person name="Veneault-Fourrey C."/>
            <person name="LaButti K."/>
            <person name="Lindquist E.A."/>
            <person name="Lipzen A."/>
            <person name="Lundell T."/>
            <person name="Morin E."/>
            <person name="Murat C."/>
            <person name="Sun H."/>
            <person name="Tunlid A."/>
            <person name="Henrissat B."/>
            <person name="Grigoriev I.V."/>
            <person name="Hibbett D.S."/>
            <person name="Martin F."/>
            <person name="Nordberg H.P."/>
            <person name="Cantor M.N."/>
            <person name="Hua S.X."/>
        </authorList>
    </citation>
    <scope>NUCLEOTIDE SEQUENCE [LARGE SCALE GENOMIC DNA]</scope>
    <source>
        <strain evidence="7 8">Zn</strain>
    </source>
</reference>
<dbReference type="InterPro" id="IPR011701">
    <property type="entry name" value="MFS"/>
</dbReference>
<dbReference type="InterPro" id="IPR036259">
    <property type="entry name" value="MFS_trans_sf"/>
</dbReference>
<feature type="transmembrane region" description="Helical" evidence="6">
    <location>
        <begin position="212"/>
        <end position="238"/>
    </location>
</feature>
<gene>
    <name evidence="7" type="ORF">OIDMADRAFT_104942</name>
</gene>
<name>A0A0C3H7B3_OIDMZ</name>
<keyword evidence="8" id="KW-1185">Reference proteome</keyword>
<feature type="transmembrane region" description="Helical" evidence="6">
    <location>
        <begin position="12"/>
        <end position="33"/>
    </location>
</feature>
<feature type="transmembrane region" description="Helical" evidence="6">
    <location>
        <begin position="156"/>
        <end position="181"/>
    </location>
</feature>
<keyword evidence="2" id="KW-0813">Transport</keyword>
<accession>A0A0C3H7B3</accession>
<keyword evidence="5 6" id="KW-0472">Membrane</keyword>
<dbReference type="Gene3D" id="1.20.1250.20">
    <property type="entry name" value="MFS general substrate transporter like domains"/>
    <property type="match status" value="1"/>
</dbReference>
<evidence type="ECO:0000313" key="8">
    <source>
        <dbReference type="Proteomes" id="UP000054321"/>
    </source>
</evidence>
<dbReference type="AlphaFoldDB" id="A0A0C3H7B3"/>
<evidence type="ECO:0000256" key="6">
    <source>
        <dbReference type="SAM" id="Phobius"/>
    </source>
</evidence>
<evidence type="ECO:0000256" key="4">
    <source>
        <dbReference type="ARBA" id="ARBA00022989"/>
    </source>
</evidence>